<feature type="transmembrane region" description="Helical" evidence="6">
    <location>
        <begin position="46"/>
        <end position="66"/>
    </location>
</feature>
<keyword evidence="4 6" id="KW-1133">Transmembrane helix</keyword>
<proteinExistence type="inferred from homology"/>
<evidence type="ECO:0000256" key="1">
    <source>
        <dbReference type="ARBA" id="ARBA00004141"/>
    </source>
</evidence>
<keyword evidence="9" id="KW-1185">Reference proteome</keyword>
<dbReference type="Proteomes" id="UP000551327">
    <property type="component" value="Unassembled WGS sequence"/>
</dbReference>
<dbReference type="PANTHER" id="PTHR22911">
    <property type="entry name" value="ACYL-MALONYL CONDENSING ENZYME-RELATED"/>
    <property type="match status" value="1"/>
</dbReference>
<feature type="transmembrane region" description="Helical" evidence="6">
    <location>
        <begin position="12"/>
        <end position="34"/>
    </location>
</feature>
<evidence type="ECO:0000256" key="5">
    <source>
        <dbReference type="ARBA" id="ARBA00023136"/>
    </source>
</evidence>
<dbReference type="Pfam" id="PF00892">
    <property type="entry name" value="EamA"/>
    <property type="match status" value="2"/>
</dbReference>
<dbReference type="EMBL" id="JACLAX010000029">
    <property type="protein sequence ID" value="MBC2670795.1"/>
    <property type="molecule type" value="Genomic_DNA"/>
</dbReference>
<comment type="subcellular location">
    <subcellularLocation>
        <location evidence="1">Membrane</location>
        <topology evidence="1">Multi-pass membrane protein</topology>
    </subcellularLocation>
</comment>
<feature type="transmembrane region" description="Helical" evidence="6">
    <location>
        <begin position="109"/>
        <end position="127"/>
    </location>
</feature>
<sequence>MTVPSPALARPAPSPTALAPVLAAVVGIALFTLMDALMKRASLAGGVWPALFARSVAGALVLAPVWRLRGGRWPAGPVLRLHVLRGLLASGMASSFFYGVVIIPLAEGIAISFIAPLIALGLAALVLGEQVRRAAVGAALIGLAGVLVIAWGRLGEPAPRPHAAWGIASILLSAVLYAWNLIIQRQQAQVASPLEVALSQNVMIALVLGLAAPLVAAGSAVLAGDPPGTVEVTLAAMLVPVAGAWPDILGAALLSSTSLMLLSWAYARAEAQRLVPVEYTAFLWSALMGWLWFAEPVTGWTLAGLALILGGVWLGTRRAAPAADRAAALPP</sequence>
<evidence type="ECO:0000256" key="2">
    <source>
        <dbReference type="ARBA" id="ARBA00009853"/>
    </source>
</evidence>
<dbReference type="AlphaFoldDB" id="A0A7X1G1C1"/>
<feature type="domain" description="EamA" evidence="7">
    <location>
        <begin position="21"/>
        <end position="150"/>
    </location>
</feature>
<feature type="domain" description="EamA" evidence="7">
    <location>
        <begin position="165"/>
        <end position="314"/>
    </location>
</feature>
<accession>A0A7X1G1C1</accession>
<comment type="similarity">
    <text evidence="2">Belongs to the drug/metabolite transporter (DMT) superfamily. 10 TMS drug/metabolite exporter (DME) (TC 2.A.7.3) family.</text>
</comment>
<dbReference type="RefSeq" id="WP_185680651.1">
    <property type="nucleotide sequence ID" value="NZ_JACLAX010000029.1"/>
</dbReference>
<feature type="transmembrane region" description="Helical" evidence="6">
    <location>
        <begin position="202"/>
        <end position="224"/>
    </location>
</feature>
<feature type="transmembrane region" description="Helical" evidence="6">
    <location>
        <begin position="163"/>
        <end position="182"/>
    </location>
</feature>
<evidence type="ECO:0000313" key="8">
    <source>
        <dbReference type="EMBL" id="MBC2670795.1"/>
    </source>
</evidence>
<feature type="transmembrane region" description="Helical" evidence="6">
    <location>
        <begin position="134"/>
        <end position="151"/>
    </location>
</feature>
<organism evidence="8 9">
    <name type="scientific">Novosphingobium piscinae</name>
    <dbReference type="NCBI Taxonomy" id="1507448"/>
    <lineage>
        <taxon>Bacteria</taxon>
        <taxon>Pseudomonadati</taxon>
        <taxon>Pseudomonadota</taxon>
        <taxon>Alphaproteobacteria</taxon>
        <taxon>Sphingomonadales</taxon>
        <taxon>Sphingomonadaceae</taxon>
        <taxon>Novosphingobium</taxon>
    </lineage>
</organism>
<keyword evidence="3 6" id="KW-0812">Transmembrane</keyword>
<evidence type="ECO:0000256" key="4">
    <source>
        <dbReference type="ARBA" id="ARBA00022989"/>
    </source>
</evidence>
<protein>
    <submittedName>
        <fullName evidence="8">DMT family transporter</fullName>
    </submittedName>
</protein>
<evidence type="ECO:0000313" key="9">
    <source>
        <dbReference type="Proteomes" id="UP000551327"/>
    </source>
</evidence>
<feature type="transmembrane region" description="Helical" evidence="6">
    <location>
        <begin position="244"/>
        <end position="267"/>
    </location>
</feature>
<dbReference type="InterPro" id="IPR037185">
    <property type="entry name" value="EmrE-like"/>
</dbReference>
<dbReference type="GO" id="GO:0016020">
    <property type="term" value="C:membrane"/>
    <property type="evidence" value="ECO:0007669"/>
    <property type="project" value="UniProtKB-SubCell"/>
</dbReference>
<dbReference type="Gene3D" id="1.10.3730.20">
    <property type="match status" value="1"/>
</dbReference>
<name>A0A7X1G1C1_9SPHN</name>
<evidence type="ECO:0000256" key="6">
    <source>
        <dbReference type="SAM" id="Phobius"/>
    </source>
</evidence>
<keyword evidence="5 6" id="KW-0472">Membrane</keyword>
<comment type="caution">
    <text evidence="8">The sequence shown here is derived from an EMBL/GenBank/DDBJ whole genome shotgun (WGS) entry which is preliminary data.</text>
</comment>
<evidence type="ECO:0000259" key="7">
    <source>
        <dbReference type="Pfam" id="PF00892"/>
    </source>
</evidence>
<dbReference type="SUPFAM" id="SSF103481">
    <property type="entry name" value="Multidrug resistance efflux transporter EmrE"/>
    <property type="match status" value="2"/>
</dbReference>
<reference evidence="8 9" key="1">
    <citation type="submission" date="2020-08" db="EMBL/GenBank/DDBJ databases">
        <title>The genome sequence of type strain Novosphingobium piscinae KCTC 42194.</title>
        <authorList>
            <person name="Liu Y."/>
        </authorList>
    </citation>
    <scope>NUCLEOTIDE SEQUENCE [LARGE SCALE GENOMIC DNA]</scope>
    <source>
        <strain evidence="8 9">KCTC 42194</strain>
    </source>
</reference>
<dbReference type="PANTHER" id="PTHR22911:SF6">
    <property type="entry name" value="SOLUTE CARRIER FAMILY 35 MEMBER G1"/>
    <property type="match status" value="1"/>
</dbReference>
<feature type="transmembrane region" description="Helical" evidence="6">
    <location>
        <begin position="274"/>
        <end position="293"/>
    </location>
</feature>
<dbReference type="InterPro" id="IPR000620">
    <property type="entry name" value="EamA_dom"/>
</dbReference>
<gene>
    <name evidence="8" type="ORF">H7F53_16705</name>
</gene>
<feature type="transmembrane region" description="Helical" evidence="6">
    <location>
        <begin position="299"/>
        <end position="316"/>
    </location>
</feature>
<evidence type="ECO:0000256" key="3">
    <source>
        <dbReference type="ARBA" id="ARBA00022692"/>
    </source>
</evidence>